<comment type="caution">
    <text evidence="2">The sequence shown here is derived from an EMBL/GenBank/DDBJ whole genome shotgun (WGS) entry which is preliminary data.</text>
</comment>
<protein>
    <submittedName>
        <fullName evidence="2">Uncharacterized protein</fullName>
    </submittedName>
</protein>
<dbReference type="Proteomes" id="UP000826195">
    <property type="component" value="Unassembled WGS sequence"/>
</dbReference>
<keyword evidence="3" id="KW-1185">Reference proteome</keyword>
<accession>A0AAV7IZP5</accession>
<evidence type="ECO:0000313" key="2">
    <source>
        <dbReference type="EMBL" id="KAH0560336.1"/>
    </source>
</evidence>
<organism evidence="2 3">
    <name type="scientific">Cotesia glomerata</name>
    <name type="common">Lepidopteran parasitic wasp</name>
    <name type="synonym">Apanteles glomeratus</name>
    <dbReference type="NCBI Taxonomy" id="32391"/>
    <lineage>
        <taxon>Eukaryota</taxon>
        <taxon>Metazoa</taxon>
        <taxon>Ecdysozoa</taxon>
        <taxon>Arthropoda</taxon>
        <taxon>Hexapoda</taxon>
        <taxon>Insecta</taxon>
        <taxon>Pterygota</taxon>
        <taxon>Neoptera</taxon>
        <taxon>Endopterygota</taxon>
        <taxon>Hymenoptera</taxon>
        <taxon>Apocrita</taxon>
        <taxon>Ichneumonoidea</taxon>
        <taxon>Braconidae</taxon>
        <taxon>Microgastrinae</taxon>
        <taxon>Cotesia</taxon>
    </lineage>
</organism>
<keyword evidence="1" id="KW-0472">Membrane</keyword>
<dbReference type="AlphaFoldDB" id="A0AAV7IZP5"/>
<sequence length="206" mass="23689">MRHYVLGTSWVLIAILFFALIAIIAAVCFIIPYFEDKNDDERLFDLSEIQAKSNKEDESELKKKKFIDNSTRPVTRLPPIILPHFPIENKTSTESTTTTKKTTPAMDYNIKNMSQSSTLPRKWHHINQTEPLYPQIIETGKYPVKQADTLDFGFEEKNTRRALTPTSTSTISKAVDQFDPLGLAEPTKIWLVPEEQKLMKKRESDD</sequence>
<feature type="transmembrane region" description="Helical" evidence="1">
    <location>
        <begin position="12"/>
        <end position="34"/>
    </location>
</feature>
<evidence type="ECO:0000256" key="1">
    <source>
        <dbReference type="SAM" id="Phobius"/>
    </source>
</evidence>
<evidence type="ECO:0000313" key="3">
    <source>
        <dbReference type="Proteomes" id="UP000826195"/>
    </source>
</evidence>
<dbReference type="EMBL" id="JAHXZJ010000374">
    <property type="protein sequence ID" value="KAH0560336.1"/>
    <property type="molecule type" value="Genomic_DNA"/>
</dbReference>
<keyword evidence="1" id="KW-1133">Transmembrane helix</keyword>
<name>A0AAV7IZP5_COTGL</name>
<keyword evidence="1" id="KW-0812">Transmembrane</keyword>
<gene>
    <name evidence="2" type="ORF">KQX54_003636</name>
</gene>
<reference evidence="2 3" key="1">
    <citation type="journal article" date="2021" name="J. Hered.">
        <title>A chromosome-level genome assembly of the parasitoid wasp, Cotesia glomerata (Hymenoptera: Braconidae).</title>
        <authorList>
            <person name="Pinto B.J."/>
            <person name="Weis J.J."/>
            <person name="Gamble T."/>
            <person name="Ode P.J."/>
            <person name="Paul R."/>
            <person name="Zaspel J.M."/>
        </authorList>
    </citation>
    <scope>NUCLEOTIDE SEQUENCE [LARGE SCALE GENOMIC DNA]</scope>
    <source>
        <strain evidence="2">CgM1</strain>
    </source>
</reference>
<proteinExistence type="predicted"/>